<dbReference type="Proteomes" id="UP000779507">
    <property type="component" value="Unassembled WGS sequence"/>
</dbReference>
<dbReference type="GO" id="GO:0008422">
    <property type="term" value="F:beta-glucosidase activity"/>
    <property type="evidence" value="ECO:0007669"/>
    <property type="project" value="UniProtKB-EC"/>
</dbReference>
<sequence length="772" mass="82782">MQHLPIRARALLAAALFCATVGPTRAQDKRPSHAVPARAPSVINTQGMAGANAQQGLLGHEAEIDALLQKLTLEEKVHMIHANSAFAAGGVPRLGIPEIMTSDGPHGVRPEQGRDWKGVKDANDAGTYLPTNNTLAATWNPALGYAYGAVLGSEANARGKDIILGPGINIVRAPLNGRNFEYLSEDPFLVAQMVVGYIKGVQDQGVSACVKHFAANNQETHRNDVDVSMSERALREIYLPGFKAAVQQGGAFSLMGSYNKFRGQYATENAYLMNTILKGEWGFKGLVMSDWASVHDTQEALRNGTDLEMGTDLALMYKSVDQSAATASTAAPAPVRSYYDRFFLADPALEALKKDPALVPLVDDKVRRILRVMYATHLMGSTKRQSGAYNTPQHQATALQVAEEGIVLLKNDGNLLPLKKSVKTVAVIGANAERANALGGGSAQLKAKYEITPLQGLKNALGPGVAVTYAPGYTIARGQKADPALIAQAVAAAKAADEVVFVGGSIHGYDYTKWSDNAYDAEGTDKPDLKMPFGQDELVQAVLAANPRTVVVLLGGGPIDVSAWVGQAKAVVEAWYPGMEGGNAIAHVLFGDVNPSGKLPFTFPAKLEDAPVYKLGEYPSSPGEPLKEVYKDDIYVGYRYYDTYKVAPQYPFGFGLSYTTFKYGALAVTPGPQSATVKLTVTNSGKVAGAEVVQLYVHDNQTAVKRPEKELKAFEKVFLKPGETKTVTLALPADSFKYYDEGQKQWVLAPGTFNLLVGSSSRDIRQTGTVKL</sequence>
<evidence type="ECO:0000256" key="3">
    <source>
        <dbReference type="ARBA" id="ARBA00023277"/>
    </source>
</evidence>
<evidence type="ECO:0000313" key="6">
    <source>
        <dbReference type="EMBL" id="NRT17879.1"/>
    </source>
</evidence>
<comment type="similarity">
    <text evidence="1">Belongs to the glycosyl hydrolase 3 family.</text>
</comment>
<dbReference type="Pfam" id="PF14310">
    <property type="entry name" value="Fn3-like"/>
    <property type="match status" value="1"/>
</dbReference>
<name>A0ABX2FLA2_9BACT</name>
<dbReference type="InterPro" id="IPR026891">
    <property type="entry name" value="Fn3-like"/>
</dbReference>
<protein>
    <submittedName>
        <fullName evidence="6">Beta-glucosidase</fullName>
        <ecNumber evidence="6">3.2.1.21</ecNumber>
    </submittedName>
</protein>
<organism evidence="6 7">
    <name type="scientific">Hymenobacter caeli</name>
    <dbReference type="NCBI Taxonomy" id="2735894"/>
    <lineage>
        <taxon>Bacteria</taxon>
        <taxon>Pseudomonadati</taxon>
        <taxon>Bacteroidota</taxon>
        <taxon>Cytophagia</taxon>
        <taxon>Cytophagales</taxon>
        <taxon>Hymenobacteraceae</taxon>
        <taxon>Hymenobacter</taxon>
    </lineage>
</organism>
<dbReference type="Pfam" id="PF00933">
    <property type="entry name" value="Glyco_hydro_3"/>
    <property type="match status" value="1"/>
</dbReference>
<evidence type="ECO:0000256" key="1">
    <source>
        <dbReference type="ARBA" id="ARBA00005336"/>
    </source>
</evidence>
<dbReference type="InterPro" id="IPR019800">
    <property type="entry name" value="Glyco_hydro_3_AS"/>
</dbReference>
<keyword evidence="2 6" id="KW-0378">Hydrolase</keyword>
<dbReference type="Pfam" id="PF01915">
    <property type="entry name" value="Glyco_hydro_3_C"/>
    <property type="match status" value="1"/>
</dbReference>
<feature type="chain" id="PRO_5046246787" evidence="4">
    <location>
        <begin position="27"/>
        <end position="772"/>
    </location>
</feature>
<dbReference type="EC" id="3.2.1.21" evidence="6"/>
<dbReference type="PANTHER" id="PTHR42715">
    <property type="entry name" value="BETA-GLUCOSIDASE"/>
    <property type="match status" value="1"/>
</dbReference>
<dbReference type="RefSeq" id="WP_217425628.1">
    <property type="nucleotide sequence ID" value="NZ_JABSNP010000002.1"/>
</dbReference>
<accession>A0ABX2FLA2</accession>
<keyword evidence="6" id="KW-0326">Glycosidase</keyword>
<keyword evidence="3" id="KW-0119">Carbohydrate metabolism</keyword>
<comment type="caution">
    <text evidence="6">The sequence shown here is derived from an EMBL/GenBank/DDBJ whole genome shotgun (WGS) entry which is preliminary data.</text>
</comment>
<dbReference type="PROSITE" id="PS00775">
    <property type="entry name" value="GLYCOSYL_HYDROL_F3"/>
    <property type="match status" value="1"/>
</dbReference>
<dbReference type="InterPro" id="IPR002772">
    <property type="entry name" value="Glyco_hydro_3_C"/>
</dbReference>
<evidence type="ECO:0000313" key="7">
    <source>
        <dbReference type="Proteomes" id="UP000779507"/>
    </source>
</evidence>
<dbReference type="EMBL" id="JABSNP010000002">
    <property type="protein sequence ID" value="NRT17879.1"/>
    <property type="molecule type" value="Genomic_DNA"/>
</dbReference>
<proteinExistence type="inferred from homology"/>
<dbReference type="InterPro" id="IPR050288">
    <property type="entry name" value="Cellulose_deg_GH3"/>
</dbReference>
<feature type="signal peptide" evidence="4">
    <location>
        <begin position="1"/>
        <end position="26"/>
    </location>
</feature>
<gene>
    <name evidence="6" type="ORF">HNP98_000686</name>
</gene>
<evidence type="ECO:0000256" key="2">
    <source>
        <dbReference type="ARBA" id="ARBA00022801"/>
    </source>
</evidence>
<dbReference type="SMART" id="SM01217">
    <property type="entry name" value="Fn3_like"/>
    <property type="match status" value="1"/>
</dbReference>
<dbReference type="PANTHER" id="PTHR42715:SF10">
    <property type="entry name" value="BETA-GLUCOSIDASE"/>
    <property type="match status" value="1"/>
</dbReference>
<feature type="domain" description="Fibronectin type III-like" evidence="5">
    <location>
        <begin position="691"/>
        <end position="761"/>
    </location>
</feature>
<evidence type="ECO:0000256" key="4">
    <source>
        <dbReference type="SAM" id="SignalP"/>
    </source>
</evidence>
<dbReference type="InterPro" id="IPR001764">
    <property type="entry name" value="Glyco_hydro_3_N"/>
</dbReference>
<keyword evidence="4" id="KW-0732">Signal</keyword>
<reference evidence="6 7" key="1">
    <citation type="submission" date="2020-05" db="EMBL/GenBank/DDBJ databases">
        <title>Genomic Encyclopedia of Type Strains, Phase IV (KMG-V): Genome sequencing to study the core and pangenomes of soil and plant-associated prokaryotes.</title>
        <authorList>
            <person name="Whitman W."/>
        </authorList>
    </citation>
    <scope>NUCLEOTIDE SEQUENCE [LARGE SCALE GENOMIC DNA]</scope>
    <source>
        <strain evidence="6 7">9A</strain>
    </source>
</reference>
<evidence type="ECO:0000259" key="5">
    <source>
        <dbReference type="SMART" id="SM01217"/>
    </source>
</evidence>
<keyword evidence="7" id="KW-1185">Reference proteome</keyword>